<evidence type="ECO:0000259" key="1">
    <source>
        <dbReference type="PROSITE" id="PS50206"/>
    </source>
</evidence>
<dbReference type="Pfam" id="PF00581">
    <property type="entry name" value="Rhodanese"/>
    <property type="match status" value="1"/>
</dbReference>
<dbReference type="PANTHER" id="PTHR43031:SF17">
    <property type="entry name" value="SULFURTRANSFERASE YTWF-RELATED"/>
    <property type="match status" value="1"/>
</dbReference>
<dbReference type="Proteomes" id="UP001596990">
    <property type="component" value="Unassembled WGS sequence"/>
</dbReference>
<feature type="domain" description="Rhodanese" evidence="1">
    <location>
        <begin position="18"/>
        <end position="102"/>
    </location>
</feature>
<accession>A0ABW3L3J2</accession>
<dbReference type="PANTHER" id="PTHR43031">
    <property type="entry name" value="FAD-DEPENDENT OXIDOREDUCTASE"/>
    <property type="match status" value="1"/>
</dbReference>
<dbReference type="InterPro" id="IPR036873">
    <property type="entry name" value="Rhodanese-like_dom_sf"/>
</dbReference>
<evidence type="ECO:0000313" key="2">
    <source>
        <dbReference type="EMBL" id="MFD1020580.1"/>
    </source>
</evidence>
<keyword evidence="3" id="KW-1185">Reference proteome</keyword>
<dbReference type="InterPro" id="IPR050229">
    <property type="entry name" value="GlpE_sulfurtransferase"/>
</dbReference>
<gene>
    <name evidence="2" type="ORF">ACFQ2J_15435</name>
</gene>
<proteinExistence type="predicted"/>
<dbReference type="SMART" id="SM00450">
    <property type="entry name" value="RHOD"/>
    <property type="match status" value="1"/>
</dbReference>
<reference evidence="3" key="1">
    <citation type="journal article" date="2019" name="Int. J. Syst. Evol. Microbiol.">
        <title>The Global Catalogue of Microorganisms (GCM) 10K type strain sequencing project: providing services to taxonomists for standard genome sequencing and annotation.</title>
        <authorList>
            <consortium name="The Broad Institute Genomics Platform"/>
            <consortium name="The Broad Institute Genome Sequencing Center for Infectious Disease"/>
            <person name="Wu L."/>
            <person name="Ma J."/>
        </authorList>
    </citation>
    <scope>NUCLEOTIDE SEQUENCE [LARGE SCALE GENOMIC DNA]</scope>
    <source>
        <strain evidence="3">CCUG 56607</strain>
    </source>
</reference>
<evidence type="ECO:0000313" key="3">
    <source>
        <dbReference type="Proteomes" id="UP001596990"/>
    </source>
</evidence>
<dbReference type="Gene3D" id="3.40.250.10">
    <property type="entry name" value="Rhodanese-like domain"/>
    <property type="match status" value="1"/>
</dbReference>
<dbReference type="RefSeq" id="WP_386062437.1">
    <property type="nucleotide sequence ID" value="NZ_JBHTKL010000005.1"/>
</dbReference>
<dbReference type="PROSITE" id="PS50206">
    <property type="entry name" value="RHODANESE_3"/>
    <property type="match status" value="1"/>
</dbReference>
<dbReference type="SUPFAM" id="SSF52821">
    <property type="entry name" value="Rhodanese/Cell cycle control phosphatase"/>
    <property type="match status" value="1"/>
</dbReference>
<organism evidence="2 3">
    <name type="scientific">Thalassobacillus hwangdonensis</name>
    <dbReference type="NCBI Taxonomy" id="546108"/>
    <lineage>
        <taxon>Bacteria</taxon>
        <taxon>Bacillati</taxon>
        <taxon>Bacillota</taxon>
        <taxon>Bacilli</taxon>
        <taxon>Bacillales</taxon>
        <taxon>Bacillaceae</taxon>
        <taxon>Thalassobacillus</taxon>
    </lineage>
</organism>
<dbReference type="EMBL" id="JBHTKL010000005">
    <property type="protein sequence ID" value="MFD1020580.1"/>
    <property type="molecule type" value="Genomic_DNA"/>
</dbReference>
<dbReference type="InterPro" id="IPR001763">
    <property type="entry name" value="Rhodanese-like_dom"/>
</dbReference>
<comment type="caution">
    <text evidence="2">The sequence shown here is derived from an EMBL/GenBank/DDBJ whole genome shotgun (WGS) entry which is preliminary data.</text>
</comment>
<sequence>MSNIKDIQPTEVEKMMQENKDVTFIDVREDEEVAQGMVPNAKHIPLGNIPEAVNDLDKDQTYVMICRSGGRSMKAASYMEEQGFKNLYNMDGGMLAWDGETE</sequence>
<protein>
    <submittedName>
        <fullName evidence="2">Rhodanese-like domain-containing protein</fullName>
    </submittedName>
</protein>
<dbReference type="CDD" id="cd00158">
    <property type="entry name" value="RHOD"/>
    <property type="match status" value="1"/>
</dbReference>
<name>A0ABW3L3J2_9BACI</name>